<dbReference type="EMBL" id="GL380181">
    <property type="protein sequence ID" value="EGT49343.1"/>
    <property type="molecule type" value="Genomic_DNA"/>
</dbReference>
<name>G0PAL0_CAEBE</name>
<dbReference type="eggNOG" id="ENOG502RAZH">
    <property type="taxonomic scope" value="Eukaryota"/>
</dbReference>
<dbReference type="InterPro" id="IPR012885">
    <property type="entry name" value="F-box_Sdz-33"/>
</dbReference>
<sequence>MTVSFFKEILTEPALNNFDLLCIENGEIDAECLDLVMGMANSDRDLHISSKTKFPHNYYHDNAFKFRHIYYSDARPVRIEHLLSLKNAYSIRLDTHRLTSSDLNTFIKCWIDSDHDMVGLLWLDKWWLFEPEILFNGIVVLVGQRTGLNGWYLIAANPTKQRRERLIMAVIWLGDKIHLYSWDKDLPMFEDAPIEPWAPEYKVLMAMNKKKELERELEEKVNTIEKKNEITRELQNVSQELDSYNLEFREGFITSDRISPDNWQILKIDKYPTPFQNCLSIFKHLQNIISFKSRYIDVDLEGMTLRSLKEILTEPVLRNFDLLRLDKGEIDAKCLDLVMEMANSNIDLHIMSGTKIPFNYHHENAFKFRDSFYSDARQYRLEHLLRLKDAYSVRLGMHRLTHYDVNTFIKFWIKSDHDMVDLLGLDMKEFRPEILFDGIVVLIGQRMGHACFYLM</sequence>
<evidence type="ECO:0000256" key="1">
    <source>
        <dbReference type="SAM" id="Coils"/>
    </source>
</evidence>
<evidence type="ECO:0000313" key="3">
    <source>
        <dbReference type="EMBL" id="EGT49343.1"/>
    </source>
</evidence>
<reference evidence="4" key="1">
    <citation type="submission" date="2011-07" db="EMBL/GenBank/DDBJ databases">
        <authorList>
            <consortium name="Caenorhabditis brenneri Sequencing and Analysis Consortium"/>
            <person name="Wilson R.K."/>
        </authorList>
    </citation>
    <scope>NUCLEOTIDE SEQUENCE [LARGE SCALE GENOMIC DNA]</scope>
    <source>
        <strain evidence="4">PB2801</strain>
    </source>
</reference>
<feature type="domain" description="Sdz-33 F-box" evidence="2">
    <location>
        <begin position="66"/>
        <end position="114"/>
    </location>
</feature>
<evidence type="ECO:0000259" key="2">
    <source>
        <dbReference type="Pfam" id="PF07735"/>
    </source>
</evidence>
<dbReference type="InParanoid" id="G0PAL0"/>
<keyword evidence="4" id="KW-1185">Reference proteome</keyword>
<accession>G0PAL0</accession>
<dbReference type="PANTHER" id="PTHR21503">
    <property type="entry name" value="F-BOX-CONTAINING HYPOTHETICAL PROTEIN C.ELEGANS"/>
    <property type="match status" value="1"/>
</dbReference>
<feature type="coiled-coil region" evidence="1">
    <location>
        <begin position="203"/>
        <end position="247"/>
    </location>
</feature>
<proteinExistence type="predicted"/>
<evidence type="ECO:0000313" key="4">
    <source>
        <dbReference type="Proteomes" id="UP000008068"/>
    </source>
</evidence>
<keyword evidence="1" id="KW-0175">Coiled coil</keyword>
<organism evidence="4">
    <name type="scientific">Caenorhabditis brenneri</name>
    <name type="common">Nematode worm</name>
    <dbReference type="NCBI Taxonomy" id="135651"/>
    <lineage>
        <taxon>Eukaryota</taxon>
        <taxon>Metazoa</taxon>
        <taxon>Ecdysozoa</taxon>
        <taxon>Nematoda</taxon>
        <taxon>Chromadorea</taxon>
        <taxon>Rhabditida</taxon>
        <taxon>Rhabditina</taxon>
        <taxon>Rhabditomorpha</taxon>
        <taxon>Rhabditoidea</taxon>
        <taxon>Rhabditidae</taxon>
        <taxon>Peloderinae</taxon>
        <taxon>Caenorhabditis</taxon>
    </lineage>
</organism>
<dbReference type="PANTHER" id="PTHR21503:SF8">
    <property type="entry name" value="F-BOX ASSOCIATED DOMAIN-CONTAINING PROTEIN-RELATED"/>
    <property type="match status" value="1"/>
</dbReference>
<dbReference type="HOGENOM" id="CLU_041198_0_0_1"/>
<dbReference type="AlphaFoldDB" id="G0PAL0"/>
<dbReference type="Proteomes" id="UP000008068">
    <property type="component" value="Unassembled WGS sequence"/>
</dbReference>
<protein>
    <recommendedName>
        <fullName evidence="2">Sdz-33 F-box domain-containing protein</fullName>
    </recommendedName>
</protein>
<gene>
    <name evidence="3" type="ORF">CAEBREN_13606</name>
</gene>
<dbReference type="Pfam" id="PF07735">
    <property type="entry name" value="FBA_2"/>
    <property type="match status" value="1"/>
</dbReference>